<dbReference type="InterPro" id="IPR014710">
    <property type="entry name" value="RmlC-like_jellyroll"/>
</dbReference>
<dbReference type="CDD" id="cd02227">
    <property type="entry name" value="cupin_TM1112-like"/>
    <property type="match status" value="1"/>
</dbReference>
<accession>A0ABQ4QJW3</accession>
<dbReference type="InterPro" id="IPR008579">
    <property type="entry name" value="UGlyAH_Cupin_dom"/>
</dbReference>
<dbReference type="PANTHER" id="PTHR40943:SF1">
    <property type="entry name" value="CYTOPLASMIC PROTEIN"/>
    <property type="match status" value="1"/>
</dbReference>
<dbReference type="SUPFAM" id="SSF51182">
    <property type="entry name" value="RmlC-like cupins"/>
    <property type="match status" value="1"/>
</dbReference>
<feature type="domain" description="(S)-ureidoglycine aminohydrolase cupin" evidence="1">
    <location>
        <begin position="77"/>
        <end position="149"/>
    </location>
</feature>
<evidence type="ECO:0000313" key="2">
    <source>
        <dbReference type="EMBL" id="GJD45100.1"/>
    </source>
</evidence>
<dbReference type="Pfam" id="PF05899">
    <property type="entry name" value="Cupin_3"/>
    <property type="match status" value="1"/>
</dbReference>
<organism evidence="2 3">
    <name type="scientific">Methylobacterium cerastii</name>
    <dbReference type="NCBI Taxonomy" id="932741"/>
    <lineage>
        <taxon>Bacteria</taxon>
        <taxon>Pseudomonadati</taxon>
        <taxon>Pseudomonadota</taxon>
        <taxon>Alphaproteobacteria</taxon>
        <taxon>Hyphomicrobiales</taxon>
        <taxon>Methylobacteriaceae</taxon>
        <taxon>Methylobacterium</taxon>
    </lineage>
</organism>
<reference evidence="2 3" key="1">
    <citation type="journal article" date="2021" name="Front. Microbiol.">
        <title>Comprehensive Comparative Genomics and Phenotyping of Methylobacterium Species.</title>
        <authorList>
            <person name="Alessa O."/>
            <person name="Ogura Y."/>
            <person name="Fujitani Y."/>
            <person name="Takami H."/>
            <person name="Hayashi T."/>
            <person name="Sahin N."/>
            <person name="Tani A."/>
        </authorList>
    </citation>
    <scope>NUCLEOTIDE SEQUENCE [LARGE SCALE GENOMIC DNA]</scope>
    <source>
        <strain evidence="2 3">DSM 23679</strain>
    </source>
</reference>
<proteinExistence type="predicted"/>
<gene>
    <name evidence="2" type="ORF">AFCDBAGC_2969</name>
</gene>
<name>A0ABQ4QJW3_9HYPH</name>
<evidence type="ECO:0000313" key="3">
    <source>
        <dbReference type="Proteomes" id="UP001055117"/>
    </source>
</evidence>
<protein>
    <recommendedName>
        <fullName evidence="1">(S)-ureidoglycine aminohydrolase cupin domain-containing protein</fullName>
    </recommendedName>
</protein>
<dbReference type="EMBL" id="BPQG01000046">
    <property type="protein sequence ID" value="GJD45100.1"/>
    <property type="molecule type" value="Genomic_DNA"/>
</dbReference>
<comment type="caution">
    <text evidence="2">The sequence shown here is derived from an EMBL/GenBank/DDBJ whole genome shotgun (WGS) entry which is preliminary data.</text>
</comment>
<dbReference type="Proteomes" id="UP001055117">
    <property type="component" value="Unassembled WGS sequence"/>
</dbReference>
<dbReference type="PANTHER" id="PTHR40943">
    <property type="entry name" value="CYTOPLASMIC PROTEIN-RELATED"/>
    <property type="match status" value="1"/>
</dbReference>
<dbReference type="RefSeq" id="WP_147828614.1">
    <property type="nucleotide sequence ID" value="NZ_BPQG01000046.1"/>
</dbReference>
<evidence type="ECO:0000259" key="1">
    <source>
        <dbReference type="Pfam" id="PF05899"/>
    </source>
</evidence>
<dbReference type="Gene3D" id="2.60.120.10">
    <property type="entry name" value="Jelly Rolls"/>
    <property type="match status" value="1"/>
</dbReference>
<sequence length="156" mass="16892">MEIARLLHTFAGPVAAFLAVVPGLRRPAGPPPPVLAGPTVTNVDFPAGRPPAAGYWPERSCILSGRPEQTATYVYESPDKLFAAGIWTCRPGKFRIDFGRDEFIHLLEGVVIVTDAEGTAKSYRAGDAFVTPKGFSGTWDVIEPVKKHFTYYGAVD</sequence>
<dbReference type="InterPro" id="IPR011051">
    <property type="entry name" value="RmlC_Cupin_sf"/>
</dbReference>
<keyword evidence="3" id="KW-1185">Reference proteome</keyword>